<dbReference type="EMBL" id="GBRH01269579">
    <property type="protein sequence ID" value="JAD28316.1"/>
    <property type="molecule type" value="Transcribed_RNA"/>
</dbReference>
<accession>A0A0A8YPU1</accession>
<reference evidence="2" key="1">
    <citation type="submission" date="2014-09" db="EMBL/GenBank/DDBJ databases">
        <authorList>
            <person name="Magalhaes I.L.F."/>
            <person name="Oliveira U."/>
            <person name="Santos F.R."/>
            <person name="Vidigal T.H.D.A."/>
            <person name="Brescovit A.D."/>
            <person name="Santos A.J."/>
        </authorList>
    </citation>
    <scope>NUCLEOTIDE SEQUENCE</scope>
    <source>
        <tissue evidence="2">Shoot tissue taken approximately 20 cm above the soil surface</tissue>
    </source>
</reference>
<feature type="region of interest" description="Disordered" evidence="1">
    <location>
        <begin position="1"/>
        <end position="71"/>
    </location>
</feature>
<evidence type="ECO:0000313" key="2">
    <source>
        <dbReference type="EMBL" id="JAD28316.1"/>
    </source>
</evidence>
<reference evidence="2" key="2">
    <citation type="journal article" date="2015" name="Data Brief">
        <title>Shoot transcriptome of the giant reed, Arundo donax.</title>
        <authorList>
            <person name="Barrero R.A."/>
            <person name="Guerrero F.D."/>
            <person name="Moolhuijzen P."/>
            <person name="Goolsby J.A."/>
            <person name="Tidwell J."/>
            <person name="Bellgard S.E."/>
            <person name="Bellgard M.I."/>
        </authorList>
    </citation>
    <scope>NUCLEOTIDE SEQUENCE</scope>
    <source>
        <tissue evidence="2">Shoot tissue taken approximately 20 cm above the soil surface</tissue>
    </source>
</reference>
<name>A0A0A8YPU1_ARUDO</name>
<organism evidence="2">
    <name type="scientific">Arundo donax</name>
    <name type="common">Giant reed</name>
    <name type="synonym">Donax arundinaceus</name>
    <dbReference type="NCBI Taxonomy" id="35708"/>
    <lineage>
        <taxon>Eukaryota</taxon>
        <taxon>Viridiplantae</taxon>
        <taxon>Streptophyta</taxon>
        <taxon>Embryophyta</taxon>
        <taxon>Tracheophyta</taxon>
        <taxon>Spermatophyta</taxon>
        <taxon>Magnoliopsida</taxon>
        <taxon>Liliopsida</taxon>
        <taxon>Poales</taxon>
        <taxon>Poaceae</taxon>
        <taxon>PACMAD clade</taxon>
        <taxon>Arundinoideae</taxon>
        <taxon>Arundineae</taxon>
        <taxon>Arundo</taxon>
    </lineage>
</organism>
<proteinExistence type="predicted"/>
<protein>
    <submittedName>
        <fullName evidence="2">Uncharacterized protein</fullName>
    </submittedName>
</protein>
<sequence>MAAPPHRAGTLAPRAPRAAATVQPHHHWSTAVSLAGGQNEPAALARCPGPLRPTRRSRRSPPRPARRTTAS</sequence>
<feature type="compositionally biased region" description="Basic residues" evidence="1">
    <location>
        <begin position="53"/>
        <end position="71"/>
    </location>
</feature>
<dbReference type="AlphaFoldDB" id="A0A0A8YPU1"/>
<evidence type="ECO:0000256" key="1">
    <source>
        <dbReference type="SAM" id="MobiDB-lite"/>
    </source>
</evidence>